<dbReference type="SUPFAM" id="SSF101898">
    <property type="entry name" value="NHL repeat"/>
    <property type="match status" value="1"/>
</dbReference>
<evidence type="ECO:0000256" key="1">
    <source>
        <dbReference type="ARBA" id="ARBA00022737"/>
    </source>
</evidence>
<dbReference type="CDD" id="cd19756">
    <property type="entry name" value="Bbox2"/>
    <property type="match status" value="1"/>
</dbReference>
<dbReference type="PROSITE" id="PS50119">
    <property type="entry name" value="ZF_BBOX"/>
    <property type="match status" value="2"/>
</dbReference>
<dbReference type="PANTHER" id="PTHR25462:SF296">
    <property type="entry name" value="MEIOTIC P26, ISOFORM F"/>
    <property type="match status" value="1"/>
</dbReference>
<dbReference type="RefSeq" id="XP_022309165.1">
    <property type="nucleotide sequence ID" value="XM_022453457.1"/>
</dbReference>
<organism evidence="5 6">
    <name type="scientific">Crassostrea virginica</name>
    <name type="common">Eastern oyster</name>
    <dbReference type="NCBI Taxonomy" id="6565"/>
    <lineage>
        <taxon>Eukaryota</taxon>
        <taxon>Metazoa</taxon>
        <taxon>Spiralia</taxon>
        <taxon>Lophotrochozoa</taxon>
        <taxon>Mollusca</taxon>
        <taxon>Bivalvia</taxon>
        <taxon>Autobranchia</taxon>
        <taxon>Pteriomorphia</taxon>
        <taxon>Ostreida</taxon>
        <taxon>Ostreoidea</taxon>
        <taxon>Ostreidae</taxon>
        <taxon>Crassostrea</taxon>
    </lineage>
</organism>
<evidence type="ECO:0000256" key="3">
    <source>
        <dbReference type="PROSITE-ProRule" id="PRU00504"/>
    </source>
</evidence>
<sequence>MDPRYSAQDVVRCALCRDAVAPLYCNVCHTHLCGDCVEKHFSDKSKVHNVVPLEQFLSTLNYPKCPTHPTKQCELQCEQCDIPICTSCISSGQHIGHKQLEIFADFESKKEVLRRELQELEKSIFPKYQESAAIIKTQKTDQLKHSQKLTAELNIQGEALHREIHTIIQRKQAEIDEMNVQHLAAIEKQEGETNKALHEIKQVIQELKSLLDTSDVGLVSKYRSRIAEFRKLPHKLKISLPNILPQKINREELLKQIGSFSPLSIETEEQGYTMSSSGAESSPPARPLLDVPRLITDIPTGYRELYNVSCLSNEEIWTRGNNEIMKLYNLKGELLKSVQTKSGNVPQDIAVTRSGGLVYADLGDSSMNLVSGTQIQTGFKLLGKKSKTQIQRLITLRGWGPQGLCSTASGDLLVIMTSDYREPTKVVRYSGSTEKQTIQQDDQGKPLYSSTGYTKYLSENRNSDICVADYDAGAVVVVSAAGKLRFRYTGPPSTPRESFCPYGITTDSQANILTSDYHNHRIHIIDQDGLFLRFLHNCGLQRPWGLYVDSQDYLFVAEWGTGKVKKLQYYK</sequence>
<evidence type="ECO:0000313" key="6">
    <source>
        <dbReference type="RefSeq" id="XP_022309165.1"/>
    </source>
</evidence>
<dbReference type="KEGG" id="cvn:111114912"/>
<dbReference type="GeneID" id="111114912"/>
<keyword evidence="2" id="KW-0863">Zinc-finger</keyword>
<dbReference type="Proteomes" id="UP000694844">
    <property type="component" value="Chromosome 9"/>
</dbReference>
<dbReference type="Pfam" id="PF00643">
    <property type="entry name" value="zf-B_box"/>
    <property type="match status" value="1"/>
</dbReference>
<dbReference type="GO" id="GO:0008270">
    <property type="term" value="F:zinc ion binding"/>
    <property type="evidence" value="ECO:0007669"/>
    <property type="project" value="UniProtKB-KW"/>
</dbReference>
<keyword evidence="2" id="KW-0862">Zinc</keyword>
<evidence type="ECO:0000259" key="4">
    <source>
        <dbReference type="PROSITE" id="PS50119"/>
    </source>
</evidence>
<dbReference type="Gene3D" id="3.30.160.60">
    <property type="entry name" value="Classic Zinc Finger"/>
    <property type="match status" value="1"/>
</dbReference>
<keyword evidence="1" id="KW-0677">Repeat</keyword>
<proteinExistence type="predicted"/>
<feature type="repeat" description="NHL" evidence="3">
    <location>
        <begin position="485"/>
        <end position="528"/>
    </location>
</feature>
<feature type="domain" description="B box-type" evidence="4">
    <location>
        <begin position="65"/>
        <end position="102"/>
    </location>
</feature>
<dbReference type="InterPro" id="IPR047153">
    <property type="entry name" value="TRIM45/56/19-like"/>
</dbReference>
<dbReference type="SUPFAM" id="SSF57845">
    <property type="entry name" value="B-box zinc-binding domain"/>
    <property type="match status" value="1"/>
</dbReference>
<dbReference type="SMART" id="SM00336">
    <property type="entry name" value="BBOX"/>
    <property type="match status" value="2"/>
</dbReference>
<dbReference type="InterPro" id="IPR001258">
    <property type="entry name" value="NHL_repeat"/>
</dbReference>
<dbReference type="InterPro" id="IPR000315">
    <property type="entry name" value="Znf_B-box"/>
</dbReference>
<gene>
    <name evidence="6" type="primary">LOC111114912</name>
</gene>
<dbReference type="InterPro" id="IPR011042">
    <property type="entry name" value="6-blade_b-propeller_TolB-like"/>
</dbReference>
<accession>A0A8B8C0R8</accession>
<keyword evidence="2" id="KW-0479">Metal-binding</keyword>
<dbReference type="PANTHER" id="PTHR25462">
    <property type="entry name" value="BONUS, ISOFORM C-RELATED"/>
    <property type="match status" value="1"/>
</dbReference>
<evidence type="ECO:0000256" key="2">
    <source>
        <dbReference type="PROSITE-ProRule" id="PRU00024"/>
    </source>
</evidence>
<dbReference type="OrthoDB" id="6128620at2759"/>
<reference evidence="6" key="1">
    <citation type="submission" date="2025-08" db="UniProtKB">
        <authorList>
            <consortium name="RefSeq"/>
        </authorList>
    </citation>
    <scope>IDENTIFICATION</scope>
    <source>
        <tissue evidence="6">Whole sample</tissue>
    </source>
</reference>
<feature type="domain" description="B box-type" evidence="4">
    <location>
        <begin position="8"/>
        <end position="53"/>
    </location>
</feature>
<dbReference type="AlphaFoldDB" id="A0A8B8C0R8"/>
<evidence type="ECO:0000313" key="5">
    <source>
        <dbReference type="Proteomes" id="UP000694844"/>
    </source>
</evidence>
<dbReference type="Gene3D" id="2.120.10.30">
    <property type="entry name" value="TolB, C-terminal domain"/>
    <property type="match status" value="1"/>
</dbReference>
<protein>
    <submittedName>
        <fullName evidence="6">Uncharacterized protein LOC111114912</fullName>
    </submittedName>
</protein>
<keyword evidence="5" id="KW-1185">Reference proteome</keyword>
<dbReference type="PROSITE" id="PS51125">
    <property type="entry name" value="NHL"/>
    <property type="match status" value="1"/>
</dbReference>
<name>A0A8B8C0R8_CRAVI</name>